<accession>A0ABS2GPU7</accession>
<dbReference type="Pfam" id="PF19905">
    <property type="entry name" value="DUF6378"/>
    <property type="match status" value="1"/>
</dbReference>
<reference evidence="2 3" key="1">
    <citation type="journal article" date="2021" name="Sci. Rep.">
        <title>The distribution of antibiotic resistance genes in chicken gut microbiota commensals.</title>
        <authorList>
            <person name="Juricova H."/>
            <person name="Matiasovicova J."/>
            <person name="Kubasova T."/>
            <person name="Cejkova D."/>
            <person name="Rychlik I."/>
        </authorList>
    </citation>
    <scope>NUCLEOTIDE SEQUENCE [LARGE SCALE GENOMIC DNA]</scope>
    <source>
        <strain evidence="2 3">An564</strain>
    </source>
</reference>
<dbReference type="InterPro" id="IPR045958">
    <property type="entry name" value="DUF6378"/>
</dbReference>
<name>A0ABS2GPU7_9FIRM</name>
<protein>
    <recommendedName>
        <fullName evidence="1">DUF6378 domain-containing protein</fullName>
    </recommendedName>
</protein>
<keyword evidence="3" id="KW-1185">Reference proteome</keyword>
<proteinExistence type="predicted"/>
<evidence type="ECO:0000313" key="2">
    <source>
        <dbReference type="EMBL" id="MBM6924158.1"/>
    </source>
</evidence>
<sequence>MANEELIQALDRLKVQTGSLACLGCGYEHNCTTKGCRILREAVEQLSAPAIRTRAEILEAAGKCVAGDRDEEYGEPEDSFDLIAQLWEPYIRAVCVSSGANVGIREQDVAILMALLKIARAAVNDKPDNFVDLAGYAACAGEAAQSARPMPPIGKCKECVYWDEDDSQGFERLGDYMCICRKWSDHENGMRKYTGEGDCCKSFKRKKKELS</sequence>
<dbReference type="EMBL" id="JACSNR010000011">
    <property type="protein sequence ID" value="MBM6924158.1"/>
    <property type="molecule type" value="Genomic_DNA"/>
</dbReference>
<dbReference type="Proteomes" id="UP000724149">
    <property type="component" value="Unassembled WGS sequence"/>
</dbReference>
<gene>
    <name evidence="2" type="ORF">H9X81_10725</name>
</gene>
<feature type="domain" description="DUF6378" evidence="1">
    <location>
        <begin position="56"/>
        <end position="143"/>
    </location>
</feature>
<dbReference type="RefSeq" id="WP_204721912.1">
    <property type="nucleotide sequence ID" value="NZ_JACSNR010000011.1"/>
</dbReference>
<comment type="caution">
    <text evidence="2">The sequence shown here is derived from an EMBL/GenBank/DDBJ whole genome shotgun (WGS) entry which is preliminary data.</text>
</comment>
<organism evidence="2 3">
    <name type="scientific">Hydrogenoanaerobacterium saccharovorans</name>
    <dbReference type="NCBI Taxonomy" id="474960"/>
    <lineage>
        <taxon>Bacteria</taxon>
        <taxon>Bacillati</taxon>
        <taxon>Bacillota</taxon>
        <taxon>Clostridia</taxon>
        <taxon>Eubacteriales</taxon>
        <taxon>Oscillospiraceae</taxon>
        <taxon>Hydrogenoanaerobacterium</taxon>
    </lineage>
</organism>
<evidence type="ECO:0000313" key="3">
    <source>
        <dbReference type="Proteomes" id="UP000724149"/>
    </source>
</evidence>
<evidence type="ECO:0000259" key="1">
    <source>
        <dbReference type="Pfam" id="PF19905"/>
    </source>
</evidence>